<dbReference type="AlphaFoldDB" id="A0A3A3ZML7"/>
<keyword evidence="3" id="KW-1185">Reference proteome</keyword>
<proteinExistence type="predicted"/>
<evidence type="ECO:0000256" key="1">
    <source>
        <dbReference type="SAM" id="SignalP"/>
    </source>
</evidence>
<protein>
    <recommendedName>
        <fullName evidence="4">Delta-60 repeat domain-containing protein</fullName>
    </recommendedName>
</protein>
<feature type="chain" id="PRO_5039653074" description="Delta-60 repeat domain-containing protein" evidence="1">
    <location>
        <begin position="38"/>
        <end position="661"/>
    </location>
</feature>
<reference evidence="2 3" key="1">
    <citation type="submission" date="2018-09" db="EMBL/GenBank/DDBJ databases">
        <title>YIM 75000 draft genome.</title>
        <authorList>
            <person name="Tang S."/>
            <person name="Feng Y."/>
        </authorList>
    </citation>
    <scope>NUCLEOTIDE SEQUENCE [LARGE SCALE GENOMIC DNA]</scope>
    <source>
        <strain evidence="2 3">YIM 75000</strain>
    </source>
</reference>
<feature type="signal peptide" evidence="1">
    <location>
        <begin position="1"/>
        <end position="37"/>
    </location>
</feature>
<evidence type="ECO:0008006" key="4">
    <source>
        <dbReference type="Google" id="ProtNLM"/>
    </source>
</evidence>
<dbReference type="Proteomes" id="UP000265614">
    <property type="component" value="Unassembled WGS sequence"/>
</dbReference>
<gene>
    <name evidence="2" type="ORF">D5H78_02740</name>
</gene>
<comment type="caution">
    <text evidence="2">The sequence shown here is derived from an EMBL/GenBank/DDBJ whole genome shotgun (WGS) entry which is preliminary data.</text>
</comment>
<organism evidence="2 3">
    <name type="scientific">Vallicoccus soli</name>
    <dbReference type="NCBI Taxonomy" id="2339232"/>
    <lineage>
        <taxon>Bacteria</taxon>
        <taxon>Bacillati</taxon>
        <taxon>Actinomycetota</taxon>
        <taxon>Actinomycetes</taxon>
        <taxon>Motilibacterales</taxon>
        <taxon>Vallicoccaceae</taxon>
        <taxon>Vallicoccus</taxon>
    </lineage>
</organism>
<name>A0A3A3ZML7_9ACTN</name>
<dbReference type="EMBL" id="QZEZ01000001">
    <property type="protein sequence ID" value="RJK97901.1"/>
    <property type="molecule type" value="Genomic_DNA"/>
</dbReference>
<keyword evidence="1" id="KW-0732">Signal</keyword>
<accession>A0A3A3ZML7</accession>
<dbReference type="SUPFAM" id="SSF50998">
    <property type="entry name" value="Quinoprotein alcohol dehydrogenase-like"/>
    <property type="match status" value="1"/>
</dbReference>
<evidence type="ECO:0000313" key="3">
    <source>
        <dbReference type="Proteomes" id="UP000265614"/>
    </source>
</evidence>
<dbReference type="InterPro" id="IPR011047">
    <property type="entry name" value="Quinoprotein_ADH-like_sf"/>
</dbReference>
<sequence length="661" mass="68199">MQVDVQVRGGRAGRRRRAAAGAAALAALLAGTTGTTAGPAAAAGPSHGRSVVTVDPVDVTPHVMDGAVMSVVQVGRTVYAAGTFTRVRQALDGPDLARRGLVAFDAETGRIDTSFDARLTGPLKSIDTDGTHLFVGGSFGGVDGRTTQRRVAKLTLAGHLAPGQPAVPGSQVNEVVVRGDRVYLGGKFTTVGAHVRKGLAAVSATTGAVLPEVAVPFEGTYNGGGSGIIRMDVAPDGRRLVAVGNFVEVAGAPREQVAVLELPATGAAALSSWGTLRFSHALNPGCSVDHDAWVRDVDFAPDGSYFVVTTSGAFGGGARAGTLCDTVSRWEGRATRGGQQPTWVAYTGGDTVYGVSATGAAVYVGGHFRWFDNPFQGGQAGPGAIPREGLAALDPLNGLPLPWDPGRARGVGAEALHATRTGLWVGSDTTRIGQPWQTRSRIAYLPLAGGTTVPATPASTLPGDVLRVTSTGALQRRALGADGRPAGAASAVPGEGLAWTQVRGAFLVGGTLYYGHTSGRMYARSFDRATGRVGPAHEVDLRTDLDVPSKPAKIPFPLEKLSGASFDPATHRLYYTVPGDARLFYRYFTPLGHVVGAQTFVAEGAPDMTRAAGLLVAGGRLLWGSSADGALRAAPFAAGRVTGPAVVVDADRSWNLRQLLR</sequence>
<evidence type="ECO:0000313" key="2">
    <source>
        <dbReference type="EMBL" id="RJK97901.1"/>
    </source>
</evidence>